<dbReference type="EMBL" id="OC316686">
    <property type="protein sequence ID" value="CAD7393295.1"/>
    <property type="molecule type" value="Genomic_DNA"/>
</dbReference>
<dbReference type="PANTHER" id="PTHR11675:SF131">
    <property type="entry name" value="POLYPEPTIDE N-ACETYLGALACTOSAMINYLTRANSFERASE 9-RELATED"/>
    <property type="match status" value="1"/>
</dbReference>
<proteinExistence type="predicted"/>
<dbReference type="GO" id="GO:0004653">
    <property type="term" value="F:polypeptide N-acetylgalactosaminyltransferase activity"/>
    <property type="evidence" value="ECO:0007669"/>
    <property type="project" value="TreeGrafter"/>
</dbReference>
<accession>A0A7R9CCQ1</accession>
<evidence type="ECO:0000313" key="2">
    <source>
        <dbReference type="EMBL" id="CAD7393295.1"/>
    </source>
</evidence>
<gene>
    <name evidence="2" type="ORF">TCEB3V08_LOCUS1268</name>
</gene>
<organism evidence="2">
    <name type="scientific">Timema cristinae</name>
    <name type="common">Walking stick</name>
    <dbReference type="NCBI Taxonomy" id="61476"/>
    <lineage>
        <taxon>Eukaryota</taxon>
        <taxon>Metazoa</taxon>
        <taxon>Ecdysozoa</taxon>
        <taxon>Arthropoda</taxon>
        <taxon>Hexapoda</taxon>
        <taxon>Insecta</taxon>
        <taxon>Pterygota</taxon>
        <taxon>Neoptera</taxon>
        <taxon>Polyneoptera</taxon>
        <taxon>Phasmatodea</taxon>
        <taxon>Timematodea</taxon>
        <taxon>Timematoidea</taxon>
        <taxon>Timematidae</taxon>
        <taxon>Timema</taxon>
    </lineage>
</organism>
<reference evidence="2" key="1">
    <citation type="submission" date="2020-11" db="EMBL/GenBank/DDBJ databases">
        <authorList>
            <person name="Tran Van P."/>
        </authorList>
    </citation>
    <scope>NUCLEOTIDE SEQUENCE</scope>
</reference>
<dbReference type="GO" id="GO:0005794">
    <property type="term" value="C:Golgi apparatus"/>
    <property type="evidence" value="ECO:0007669"/>
    <property type="project" value="TreeGrafter"/>
</dbReference>
<dbReference type="PANTHER" id="PTHR11675">
    <property type="entry name" value="N-ACETYLGALACTOSAMINYLTRANSFERASE"/>
    <property type="match status" value="1"/>
</dbReference>
<protein>
    <submittedName>
        <fullName evidence="2">Uncharacterized protein</fullName>
    </submittedName>
</protein>
<dbReference type="InterPro" id="IPR029044">
    <property type="entry name" value="Nucleotide-diphossugar_trans"/>
</dbReference>
<dbReference type="AlphaFoldDB" id="A0A7R9CCQ1"/>
<sequence length="141" mass="16867">MGGENQELSFKIWMCGEILDVVLFFRVGNIFRGRRPYRFGKDVLKENFQRLVEVWLDEYAQYYYEFTGHKTVAYGDVSSCKDLRRKLECDSFEWFMENIIPEMFVPKDTMATGELRNIWSEKCLDRFGQNVGPLKEYPCRR</sequence>
<evidence type="ECO:0000256" key="1">
    <source>
        <dbReference type="ARBA" id="ARBA00023157"/>
    </source>
</evidence>
<name>A0A7R9CCQ1_TIMCR</name>
<keyword evidence="1" id="KW-1015">Disulfide bond</keyword>
<dbReference type="Gene3D" id="3.90.550.10">
    <property type="entry name" value="Spore Coat Polysaccharide Biosynthesis Protein SpsA, Chain A"/>
    <property type="match status" value="1"/>
</dbReference>
<dbReference type="GO" id="GO:0006493">
    <property type="term" value="P:protein O-linked glycosylation"/>
    <property type="evidence" value="ECO:0007669"/>
    <property type="project" value="TreeGrafter"/>
</dbReference>